<feature type="compositionally biased region" description="Pro residues" evidence="1">
    <location>
        <begin position="37"/>
        <end position="51"/>
    </location>
</feature>
<keyword evidence="2" id="KW-0812">Transmembrane</keyword>
<feature type="transmembrane region" description="Helical" evidence="2">
    <location>
        <begin position="59"/>
        <end position="81"/>
    </location>
</feature>
<dbReference type="RefSeq" id="WP_311666637.1">
    <property type="nucleotide sequence ID" value="NZ_JAVREO010000005.1"/>
</dbReference>
<dbReference type="EMBL" id="JAVREO010000005">
    <property type="protein sequence ID" value="MDT0266600.1"/>
    <property type="molecule type" value="Genomic_DNA"/>
</dbReference>
<feature type="region of interest" description="Disordered" evidence="1">
    <location>
        <begin position="1"/>
        <end position="56"/>
    </location>
</feature>
<organism evidence="3 4">
    <name type="scientific">Streptomyces chisholmiae</name>
    <dbReference type="NCBI Taxonomy" id="3075540"/>
    <lineage>
        <taxon>Bacteria</taxon>
        <taxon>Bacillati</taxon>
        <taxon>Actinomycetota</taxon>
        <taxon>Actinomycetes</taxon>
        <taxon>Kitasatosporales</taxon>
        <taxon>Streptomycetaceae</taxon>
        <taxon>Streptomyces</taxon>
    </lineage>
</organism>
<protein>
    <submittedName>
        <fullName evidence="3">Uncharacterized protein</fullName>
    </submittedName>
</protein>
<accession>A0ABU2JNP2</accession>
<feature type="compositionally biased region" description="Low complexity" evidence="1">
    <location>
        <begin position="22"/>
        <end position="36"/>
    </location>
</feature>
<name>A0ABU2JNP2_9ACTN</name>
<evidence type="ECO:0000313" key="4">
    <source>
        <dbReference type="Proteomes" id="UP001183410"/>
    </source>
</evidence>
<proteinExistence type="predicted"/>
<gene>
    <name evidence="3" type="ORF">RM844_09870</name>
</gene>
<keyword evidence="4" id="KW-1185">Reference proteome</keyword>
<comment type="caution">
    <text evidence="3">The sequence shown here is derived from an EMBL/GenBank/DDBJ whole genome shotgun (WGS) entry which is preliminary data.</text>
</comment>
<keyword evidence="2" id="KW-0472">Membrane</keyword>
<sequence>MSSPYQQQPRHQPGTYPPQPPYQHGQPGPYQRYGQPRPGPPPHGGGRPPGPGARSRSRAGWLVVGVLLTLLAGAGGTVYLLGGDDGDGETEVALTPHPELAQLPFPDPAGLDYGDGPDALCAAVSEVMAARNYLFTRSEENDGGVDCWYTTPGASLVTEGAFKFDANVFVAQGYAAEDAYERFRSAVVAQREHSAGNESLVWSPLYAFPVGEEGWITHQADTGIPRGDGTAAFRSGDATYYLMVNGWVQAADRQPGEAAGEDVIVGEISDIVTGLAGEGTPGEPRLSASAAQEYPGLPELGSPTLSSEPGDRCSAVTAALTGARLVRREGTDEPVDPADLVPTYGCRYGPSDAAYDASAGTDVYVEVSVTVEHYGNPENTVMFAGDELGSELLNGLEQPGAVLYDLPAGSQGFLIPHGDEGASATSGTVLAGWVVGDDLVTSRVSGFHAEGFDRAPIPEETLVETLLLVIGAMAG</sequence>
<keyword evidence="2" id="KW-1133">Transmembrane helix</keyword>
<evidence type="ECO:0000256" key="1">
    <source>
        <dbReference type="SAM" id="MobiDB-lite"/>
    </source>
</evidence>
<evidence type="ECO:0000313" key="3">
    <source>
        <dbReference type="EMBL" id="MDT0266600.1"/>
    </source>
</evidence>
<evidence type="ECO:0000256" key="2">
    <source>
        <dbReference type="SAM" id="Phobius"/>
    </source>
</evidence>
<reference evidence="4" key="1">
    <citation type="submission" date="2023-07" db="EMBL/GenBank/DDBJ databases">
        <title>30 novel species of actinomycetes from the DSMZ collection.</title>
        <authorList>
            <person name="Nouioui I."/>
        </authorList>
    </citation>
    <scope>NUCLEOTIDE SEQUENCE [LARGE SCALE GENOMIC DNA]</scope>
    <source>
        <strain evidence="4">DSM 44915</strain>
    </source>
</reference>
<dbReference type="Proteomes" id="UP001183410">
    <property type="component" value="Unassembled WGS sequence"/>
</dbReference>